<dbReference type="InterPro" id="IPR023365">
    <property type="entry name" value="Sortase_dom-sf"/>
</dbReference>
<dbReference type="Pfam" id="PF04203">
    <property type="entry name" value="Sortase"/>
    <property type="match status" value="1"/>
</dbReference>
<evidence type="ECO:0008006" key="5">
    <source>
        <dbReference type="Google" id="ProtNLM"/>
    </source>
</evidence>
<dbReference type="AlphaFoldDB" id="A0A9P2TBM7"/>
<accession>A0A9P2TBM7</accession>
<reference evidence="3 4" key="1">
    <citation type="journal article" date="2013" name="Genome Announc.">
        <title>Draft Genome Sequence of the Lignocellulose Decomposer Thermobifida fusca Strain TM51.</title>
        <authorList>
            <person name="Toth A."/>
            <person name="Barna T."/>
            <person name="Nagy I."/>
            <person name="Horvath B."/>
            <person name="Nagy I."/>
            <person name="Tancsics A."/>
            <person name="Kriszt B."/>
            <person name="Baka E."/>
            <person name="Fekete C."/>
            <person name="Kukolya J."/>
        </authorList>
    </citation>
    <scope>NUCLEOTIDE SEQUENCE [LARGE SCALE GENOMIC DNA]</scope>
    <source>
        <strain evidence="3 4">TM51</strain>
    </source>
</reference>
<evidence type="ECO:0000256" key="1">
    <source>
        <dbReference type="ARBA" id="ARBA00022801"/>
    </source>
</evidence>
<feature type="chain" id="PRO_5040172246" description="Secreted protein" evidence="2">
    <location>
        <begin position="25"/>
        <end position="188"/>
    </location>
</feature>
<dbReference type="Proteomes" id="UP000014184">
    <property type="component" value="Unassembled WGS sequence"/>
</dbReference>
<dbReference type="InterPro" id="IPR005754">
    <property type="entry name" value="Sortase"/>
</dbReference>
<keyword evidence="2" id="KW-0732">Signal</keyword>
<sequence length="188" mass="19577">MAAQQRSSVGVLLAVLLGVAAAFASGGPATPETPLKRSVPVRLTIESIEVDAPVAELGLNPDGTLEDPPLDDPNLVGWYALGASPGEAGPAVLTGHLDTRSGPSVFARLNELRPDDLVHVARADGSQPVFVVDRVEQVPKEDFPTDQVYGPSDRPELRLVTCAGDFDPASGHYSDSLVVYAVLAESGG</sequence>
<name>A0A9P2TBM7_THEFU</name>
<dbReference type="GO" id="GO:0016787">
    <property type="term" value="F:hydrolase activity"/>
    <property type="evidence" value="ECO:0007669"/>
    <property type="project" value="UniProtKB-KW"/>
</dbReference>
<organism evidence="3 4">
    <name type="scientific">Thermobifida fusca TM51</name>
    <dbReference type="NCBI Taxonomy" id="1169414"/>
    <lineage>
        <taxon>Bacteria</taxon>
        <taxon>Bacillati</taxon>
        <taxon>Actinomycetota</taxon>
        <taxon>Actinomycetes</taxon>
        <taxon>Streptosporangiales</taxon>
        <taxon>Nocardiopsidaceae</taxon>
        <taxon>Thermobifida</taxon>
    </lineage>
</organism>
<dbReference type="EMBL" id="AOSG01000023">
    <property type="protein sequence ID" value="EOR71923.1"/>
    <property type="molecule type" value="Genomic_DNA"/>
</dbReference>
<dbReference type="RefSeq" id="WP_016188410.1">
    <property type="nucleotide sequence ID" value="NZ_AOSG01000023.1"/>
</dbReference>
<evidence type="ECO:0000256" key="2">
    <source>
        <dbReference type="SAM" id="SignalP"/>
    </source>
</evidence>
<comment type="caution">
    <text evidence="3">The sequence shown here is derived from an EMBL/GenBank/DDBJ whole genome shotgun (WGS) entry which is preliminary data.</text>
</comment>
<keyword evidence="1" id="KW-0378">Hydrolase</keyword>
<keyword evidence="4" id="KW-1185">Reference proteome</keyword>
<evidence type="ECO:0000313" key="4">
    <source>
        <dbReference type="Proteomes" id="UP000014184"/>
    </source>
</evidence>
<dbReference type="SUPFAM" id="SSF63817">
    <property type="entry name" value="Sortase"/>
    <property type="match status" value="1"/>
</dbReference>
<gene>
    <name evidence="3" type="ORF">TM51_04972</name>
</gene>
<proteinExistence type="predicted"/>
<evidence type="ECO:0000313" key="3">
    <source>
        <dbReference type="EMBL" id="EOR71923.1"/>
    </source>
</evidence>
<dbReference type="NCBIfam" id="NF033748">
    <property type="entry name" value="class_F_sortase"/>
    <property type="match status" value="1"/>
</dbReference>
<dbReference type="Gene3D" id="2.40.260.10">
    <property type="entry name" value="Sortase"/>
    <property type="match status" value="1"/>
</dbReference>
<dbReference type="CDD" id="cd05829">
    <property type="entry name" value="Sortase_F"/>
    <property type="match status" value="1"/>
</dbReference>
<feature type="signal peptide" evidence="2">
    <location>
        <begin position="1"/>
        <end position="24"/>
    </location>
</feature>
<protein>
    <recommendedName>
        <fullName evidence="5">Secreted protein</fullName>
    </recommendedName>
</protein>
<dbReference type="InterPro" id="IPR042001">
    <property type="entry name" value="Sortase_F"/>
</dbReference>